<keyword evidence="2" id="KW-1185">Reference proteome</keyword>
<name>A0A4U5V6G3_COLLU</name>
<evidence type="ECO:0000313" key="1">
    <source>
        <dbReference type="EMBL" id="TKS82920.1"/>
    </source>
</evidence>
<dbReference type="EMBL" id="CM014092">
    <property type="protein sequence ID" value="TKS82920.1"/>
    <property type="molecule type" value="Genomic_DNA"/>
</dbReference>
<dbReference type="AlphaFoldDB" id="A0A4U5V6G3"/>
<reference evidence="1 2" key="1">
    <citation type="submission" date="2019-01" db="EMBL/GenBank/DDBJ databases">
        <title>Genome Assembly of Collichthys lucidus.</title>
        <authorList>
            <person name="Cai M."/>
            <person name="Xiao S."/>
        </authorList>
    </citation>
    <scope>NUCLEOTIDE SEQUENCE [LARGE SCALE GENOMIC DNA]</scope>
    <source>
        <strain evidence="1">JT15FE1705JMU</strain>
        <tissue evidence="1">Muscle</tissue>
    </source>
</reference>
<proteinExistence type="predicted"/>
<gene>
    <name evidence="1" type="ORF">D9C73_017029</name>
</gene>
<accession>A0A4U5V6G3</accession>
<evidence type="ECO:0000313" key="2">
    <source>
        <dbReference type="Proteomes" id="UP000298787"/>
    </source>
</evidence>
<sequence length="122" mass="14197">MALETKNTLITPTKKLDKANNLDHEIQKKNLLLTEQQTETLKRKLEREVNAHADMVSEGWHVINTLRAQQDILHQSEEIQQNAFKMERSYGRELDELKAQLNDQTSLNLKLSTELEGDREDD</sequence>
<protein>
    <submittedName>
        <fullName evidence="1">Uncharacterized protein</fullName>
    </submittedName>
</protein>
<dbReference type="Proteomes" id="UP000298787">
    <property type="component" value="Chromosome 15"/>
</dbReference>
<organism evidence="1 2">
    <name type="scientific">Collichthys lucidus</name>
    <name type="common">Big head croaker</name>
    <name type="synonym">Sciaena lucida</name>
    <dbReference type="NCBI Taxonomy" id="240159"/>
    <lineage>
        <taxon>Eukaryota</taxon>
        <taxon>Metazoa</taxon>
        <taxon>Chordata</taxon>
        <taxon>Craniata</taxon>
        <taxon>Vertebrata</taxon>
        <taxon>Euteleostomi</taxon>
        <taxon>Actinopterygii</taxon>
        <taxon>Neopterygii</taxon>
        <taxon>Teleostei</taxon>
        <taxon>Neoteleostei</taxon>
        <taxon>Acanthomorphata</taxon>
        <taxon>Eupercaria</taxon>
        <taxon>Sciaenidae</taxon>
        <taxon>Collichthys</taxon>
    </lineage>
</organism>